<dbReference type="RefSeq" id="WP_003597858.1">
    <property type="nucleotide sequence ID" value="NZ_BPQM01000084.1"/>
</dbReference>
<comment type="caution">
    <text evidence="3">The sequence shown here is derived from an EMBL/GenBank/DDBJ whole genome shotgun (WGS) entry which is preliminary data.</text>
</comment>
<comment type="similarity">
    <text evidence="1">Belongs to the 5'-nucleotidase family.</text>
</comment>
<dbReference type="SUPFAM" id="SSF56300">
    <property type="entry name" value="Metallo-dependent phosphatases"/>
    <property type="match status" value="1"/>
</dbReference>
<sequence length="559" mass="60790">MTSRRDFLQIAAATAALVPTGWTRAFAQQRLTQDDLLAFEPMGNVTLVHLTDIHAQLRPVLFREPSTNLGMGEARGQVPHVTGRAYLDLYGIPGGSPLAYALTPEDYVALARSYGRMGGLDRIATVLDAIRAERGDKVLFLDGGDTWQNSYTSMVSKGQDMVDCMALLKPDAMTGHWEFTLGTERVKEIVDGLGCPFLGQNVRDAEWNEPAFEATKMFERGGAKVAVIGQAFPYTPIANPRWMIPGWSFGIREEDVQASVDKARKEGADLVVLLSHNGFDVDRKLASRVKGIDVVLTGHTHDALPQAVKVGNTLLIASGSHGKFLTRVDLDVRDGAVKGYRSKLIPIFSDIIAPEKTMAAKIRSIRAPHEAMLKEELGRTEALLYRRGNFNGTLDDMICDALLSEREAEIALSPGFRWGTTLLPGQSITREDVYNATAITYPAAYRMPMTGARLKEVLEDVADNLFNADPYYQQGGDMVRVGGVSYAIDVARPAGSRISDLTLLRTGKPIEAGTSYTVAGWASVNEGTDGPPIWDVVSSHIKAKGTVNPTPAQVTVRGA</sequence>
<keyword evidence="1" id="KW-0547">Nucleotide-binding</keyword>
<dbReference type="EMBL" id="BPQM01000084">
    <property type="protein sequence ID" value="GJD80189.1"/>
    <property type="molecule type" value="Genomic_DNA"/>
</dbReference>
<gene>
    <name evidence="3" type="ORF">NBEOAGPD_3429</name>
</gene>
<dbReference type="PRINTS" id="PR01607">
    <property type="entry name" value="APYRASEFAMLY"/>
</dbReference>
<dbReference type="InterPro" id="IPR030998">
    <property type="entry name" value="Thiosulf_SoxB"/>
</dbReference>
<dbReference type="Gene3D" id="6.10.140.570">
    <property type="match status" value="1"/>
</dbReference>
<dbReference type="Gene3D" id="3.60.21.10">
    <property type="match status" value="1"/>
</dbReference>
<dbReference type="PANTHER" id="PTHR11575">
    <property type="entry name" value="5'-NUCLEOTIDASE-RELATED"/>
    <property type="match status" value="1"/>
</dbReference>
<dbReference type="InterPro" id="IPR029052">
    <property type="entry name" value="Metallo-depent_PP-like"/>
</dbReference>
<reference evidence="3" key="1">
    <citation type="journal article" date="2016" name="Front. Microbiol.">
        <title>Genome Sequence of the Piezophilic, Mesophilic Sulfate-Reducing Bacterium Desulfovibrio indicus J2T.</title>
        <authorList>
            <person name="Cao J."/>
            <person name="Maignien L."/>
            <person name="Shao Z."/>
            <person name="Alain K."/>
            <person name="Jebbar M."/>
        </authorList>
    </citation>
    <scope>NUCLEOTIDE SEQUENCE</scope>
    <source>
        <strain evidence="3">NBRC 103626</strain>
    </source>
</reference>
<dbReference type="InterPro" id="IPR036907">
    <property type="entry name" value="5'-Nucleotdase_C_sf"/>
</dbReference>
<dbReference type="CDD" id="cd07411">
    <property type="entry name" value="MPP_SoxB_N"/>
    <property type="match status" value="1"/>
</dbReference>
<dbReference type="NCBIfam" id="TIGR04486">
    <property type="entry name" value="thiosulf_SoxB"/>
    <property type="match status" value="1"/>
</dbReference>
<protein>
    <recommendedName>
        <fullName evidence="2">5'-Nucleotidase C-terminal domain-containing protein</fullName>
    </recommendedName>
</protein>
<dbReference type="GO" id="GO:0030288">
    <property type="term" value="C:outer membrane-bounded periplasmic space"/>
    <property type="evidence" value="ECO:0007669"/>
    <property type="project" value="TreeGrafter"/>
</dbReference>
<dbReference type="SUPFAM" id="SSF55816">
    <property type="entry name" value="5'-nucleotidase (syn. UDP-sugar hydrolase), C-terminal domain"/>
    <property type="match status" value="1"/>
</dbReference>
<dbReference type="InterPro" id="IPR041829">
    <property type="entry name" value="SoxB_N"/>
</dbReference>
<evidence type="ECO:0000313" key="3">
    <source>
        <dbReference type="EMBL" id="GJD80189.1"/>
    </source>
</evidence>
<dbReference type="Gene3D" id="3.90.780.10">
    <property type="entry name" value="5'-Nucleotidase, C-terminal domain"/>
    <property type="match status" value="1"/>
</dbReference>
<accession>A0AA37MD48</accession>
<dbReference type="Pfam" id="PF02872">
    <property type="entry name" value="5_nucleotid_C"/>
    <property type="match status" value="1"/>
</dbReference>
<dbReference type="InterPro" id="IPR006311">
    <property type="entry name" value="TAT_signal"/>
</dbReference>
<dbReference type="InterPro" id="IPR008334">
    <property type="entry name" value="5'-Nucleotdase_C"/>
</dbReference>
<name>A0AA37MD48_9HYPH</name>
<dbReference type="InterPro" id="IPR006179">
    <property type="entry name" value="5_nucleotidase/apyrase"/>
</dbReference>
<evidence type="ECO:0000313" key="4">
    <source>
        <dbReference type="Proteomes" id="UP001055108"/>
    </source>
</evidence>
<reference evidence="3" key="2">
    <citation type="submission" date="2021-08" db="EMBL/GenBank/DDBJ databases">
        <authorList>
            <person name="Tani A."/>
            <person name="Ola A."/>
            <person name="Ogura Y."/>
            <person name="Katsura K."/>
            <person name="Hayashi T."/>
        </authorList>
    </citation>
    <scope>NUCLEOTIDE SEQUENCE</scope>
    <source>
        <strain evidence="3">NBRC 103626</strain>
    </source>
</reference>
<keyword evidence="4" id="KW-1185">Reference proteome</keyword>
<dbReference type="GO" id="GO:0009166">
    <property type="term" value="P:nucleotide catabolic process"/>
    <property type="evidence" value="ECO:0007669"/>
    <property type="project" value="InterPro"/>
</dbReference>
<dbReference type="GO" id="GO:0016787">
    <property type="term" value="F:hydrolase activity"/>
    <property type="evidence" value="ECO:0007669"/>
    <property type="project" value="UniProtKB-KW"/>
</dbReference>
<feature type="domain" description="5'-Nucleotidase C-terminal" evidence="2">
    <location>
        <begin position="392"/>
        <end position="530"/>
    </location>
</feature>
<evidence type="ECO:0000256" key="1">
    <source>
        <dbReference type="RuleBase" id="RU362119"/>
    </source>
</evidence>
<proteinExistence type="inferred from homology"/>
<keyword evidence="1" id="KW-0378">Hydrolase</keyword>
<dbReference type="PANTHER" id="PTHR11575:SF42">
    <property type="entry name" value="SULFUR OXIDATION PROTEIN SOXB"/>
    <property type="match status" value="1"/>
</dbReference>
<dbReference type="Proteomes" id="UP001055108">
    <property type="component" value="Unassembled WGS sequence"/>
</dbReference>
<organism evidence="3 4">
    <name type="scientific">Methylobacterium gregans</name>
    <dbReference type="NCBI Taxonomy" id="374424"/>
    <lineage>
        <taxon>Bacteria</taxon>
        <taxon>Pseudomonadati</taxon>
        <taxon>Pseudomonadota</taxon>
        <taxon>Alphaproteobacteria</taxon>
        <taxon>Hyphomicrobiales</taxon>
        <taxon>Methylobacteriaceae</taxon>
        <taxon>Methylobacterium</taxon>
    </lineage>
</organism>
<dbReference type="GO" id="GO:0000166">
    <property type="term" value="F:nucleotide binding"/>
    <property type="evidence" value="ECO:0007669"/>
    <property type="project" value="UniProtKB-KW"/>
</dbReference>
<dbReference type="PROSITE" id="PS51318">
    <property type="entry name" value="TAT"/>
    <property type="match status" value="1"/>
</dbReference>
<evidence type="ECO:0000259" key="2">
    <source>
        <dbReference type="Pfam" id="PF02872"/>
    </source>
</evidence>
<dbReference type="AlphaFoldDB" id="A0AA37MD48"/>